<protein>
    <recommendedName>
        <fullName evidence="4 5">Large ribosomal subunit protein bL32</fullName>
    </recommendedName>
</protein>
<dbReference type="InterPro" id="IPR002677">
    <property type="entry name" value="Ribosomal_bL32"/>
</dbReference>
<dbReference type="InterPro" id="IPR044957">
    <property type="entry name" value="Ribosomal_bL32_bact"/>
</dbReference>
<evidence type="ECO:0000256" key="3">
    <source>
        <dbReference type="ARBA" id="ARBA00023274"/>
    </source>
</evidence>
<dbReference type="HAMAP" id="MF_00340">
    <property type="entry name" value="Ribosomal_bL32"/>
    <property type="match status" value="1"/>
</dbReference>
<reference evidence="7" key="1">
    <citation type="submission" date="2010-03" db="EMBL/GenBank/DDBJ databases">
        <title>The genome sequence of Synergistetes sp. SGP1.</title>
        <authorList>
            <consortium name="metaHIT consortium -- http://www.metahit.eu/"/>
            <person name="Pajon A."/>
            <person name="Turner K."/>
            <person name="Parkhill J."/>
            <person name="Wade W."/>
            <person name="Vartoukian S."/>
        </authorList>
    </citation>
    <scope>NUCLEOTIDE SEQUENCE [LARGE SCALE GENOMIC DNA]</scope>
    <source>
        <strain evidence="7">SGP1</strain>
    </source>
</reference>
<evidence type="ECO:0000256" key="5">
    <source>
        <dbReference type="HAMAP-Rule" id="MF_00340"/>
    </source>
</evidence>
<gene>
    <name evidence="5" type="primary">rpmF</name>
    <name evidence="6" type="ORF">SY1_13150</name>
</gene>
<dbReference type="RefSeq" id="WP_015556570.1">
    <property type="nucleotide sequence ID" value="NC_021038.1"/>
</dbReference>
<sequence>MATPKRKTSHSRTAQRKAQWLGALSAPEFQSCPRCGEKVQAYRACAACGYYRGRKVLTVGEEEAAN</sequence>
<dbReference type="EMBL" id="FP929056">
    <property type="protein sequence ID" value="CBL28423.1"/>
    <property type="molecule type" value="Genomic_DNA"/>
</dbReference>
<dbReference type="PANTHER" id="PTHR35534:SF1">
    <property type="entry name" value="LARGE RIBOSOMAL SUBUNIT PROTEIN BL32"/>
    <property type="match status" value="1"/>
</dbReference>
<dbReference type="NCBIfam" id="TIGR01031">
    <property type="entry name" value="rpmF_bact"/>
    <property type="match status" value="1"/>
</dbReference>
<name>A0AB94IX96_9BACT</name>
<dbReference type="InterPro" id="IPR011332">
    <property type="entry name" value="Ribosomal_zn-bd"/>
</dbReference>
<dbReference type="GO" id="GO:0003735">
    <property type="term" value="F:structural constituent of ribosome"/>
    <property type="evidence" value="ECO:0007669"/>
    <property type="project" value="InterPro"/>
</dbReference>
<reference evidence="6 7" key="2">
    <citation type="submission" date="2010-03" db="EMBL/GenBank/DDBJ databases">
        <authorList>
            <person name="Pajon A."/>
        </authorList>
    </citation>
    <scope>NUCLEOTIDE SEQUENCE [LARGE SCALE GENOMIC DNA]</scope>
    <source>
        <strain evidence="6 7">SGP1</strain>
    </source>
</reference>
<dbReference type="GO" id="GO:0015934">
    <property type="term" value="C:large ribosomal subunit"/>
    <property type="evidence" value="ECO:0007669"/>
    <property type="project" value="InterPro"/>
</dbReference>
<evidence type="ECO:0000256" key="4">
    <source>
        <dbReference type="ARBA" id="ARBA00035178"/>
    </source>
</evidence>
<evidence type="ECO:0000256" key="2">
    <source>
        <dbReference type="ARBA" id="ARBA00022980"/>
    </source>
</evidence>
<proteinExistence type="inferred from homology"/>
<organism evidence="6 7">
    <name type="scientific">Fretibacterium fastidiosum</name>
    <dbReference type="NCBI Taxonomy" id="651822"/>
    <lineage>
        <taxon>Bacteria</taxon>
        <taxon>Thermotogati</taxon>
        <taxon>Synergistota</taxon>
        <taxon>Synergistia</taxon>
        <taxon>Synergistales</taxon>
        <taxon>Aminobacteriaceae</taxon>
        <taxon>Fretibacterium</taxon>
    </lineage>
</organism>
<evidence type="ECO:0000313" key="7">
    <source>
        <dbReference type="Proteomes" id="UP000008957"/>
    </source>
</evidence>
<accession>A0AB94IX96</accession>
<keyword evidence="3 5" id="KW-0687">Ribonucleoprotein</keyword>
<evidence type="ECO:0000313" key="6">
    <source>
        <dbReference type="EMBL" id="CBL28423.1"/>
    </source>
</evidence>
<dbReference type="GO" id="GO:0006412">
    <property type="term" value="P:translation"/>
    <property type="evidence" value="ECO:0007669"/>
    <property type="project" value="UniProtKB-UniRule"/>
</dbReference>
<dbReference type="AlphaFoldDB" id="A0AB94IX96"/>
<dbReference type="PANTHER" id="PTHR35534">
    <property type="entry name" value="50S RIBOSOMAL PROTEIN L32"/>
    <property type="match status" value="1"/>
</dbReference>
<evidence type="ECO:0000256" key="1">
    <source>
        <dbReference type="ARBA" id="ARBA00008560"/>
    </source>
</evidence>
<keyword evidence="7" id="KW-1185">Reference proteome</keyword>
<dbReference type="Proteomes" id="UP000008957">
    <property type="component" value="Chromosome"/>
</dbReference>
<dbReference type="SUPFAM" id="SSF57829">
    <property type="entry name" value="Zn-binding ribosomal proteins"/>
    <property type="match status" value="1"/>
</dbReference>
<dbReference type="KEGG" id="sbr:SY1_13150"/>
<comment type="similarity">
    <text evidence="1 5">Belongs to the bacterial ribosomal protein bL32 family.</text>
</comment>
<dbReference type="Pfam" id="PF01783">
    <property type="entry name" value="Ribosomal_L32p"/>
    <property type="match status" value="1"/>
</dbReference>
<keyword evidence="2 5" id="KW-0689">Ribosomal protein</keyword>